<evidence type="ECO:0000256" key="5">
    <source>
        <dbReference type="SAM" id="Phobius"/>
    </source>
</evidence>
<dbReference type="GO" id="GO:0071555">
    <property type="term" value="P:cell wall organization"/>
    <property type="evidence" value="ECO:0007669"/>
    <property type="project" value="UniProtKB-KW"/>
</dbReference>
<keyword evidence="5" id="KW-0472">Membrane</keyword>
<keyword evidence="5" id="KW-0812">Transmembrane</keyword>
<accession>A0A2T4VX21</accession>
<gene>
    <name evidence="3" type="primary">rlpA</name>
    <name evidence="7" type="ORF">C4617_03705</name>
</gene>
<evidence type="ECO:0000313" key="8">
    <source>
        <dbReference type="Proteomes" id="UP000240811"/>
    </source>
</evidence>
<keyword evidence="1 3" id="KW-0456">Lyase</keyword>
<dbReference type="InterPro" id="IPR036908">
    <property type="entry name" value="RlpA-like_sf"/>
</dbReference>
<evidence type="ECO:0000259" key="6">
    <source>
        <dbReference type="Pfam" id="PF03330"/>
    </source>
</evidence>
<dbReference type="EMBL" id="PSQJ01000004">
    <property type="protein sequence ID" value="PTL86321.1"/>
    <property type="molecule type" value="Genomic_DNA"/>
</dbReference>
<comment type="function">
    <text evidence="3">Lytic transglycosylase with a strong preference for naked glycan strands that lack stem peptides.</text>
</comment>
<dbReference type="GO" id="GO:0008932">
    <property type="term" value="F:lytic endotransglycosylase activity"/>
    <property type="evidence" value="ECO:0007669"/>
    <property type="project" value="UniProtKB-UniRule"/>
</dbReference>
<dbReference type="CDD" id="cd22268">
    <property type="entry name" value="DPBB_RlpA-like"/>
    <property type="match status" value="1"/>
</dbReference>
<evidence type="ECO:0000256" key="1">
    <source>
        <dbReference type="ARBA" id="ARBA00023239"/>
    </source>
</evidence>
<evidence type="ECO:0000256" key="2">
    <source>
        <dbReference type="ARBA" id="ARBA00023316"/>
    </source>
</evidence>
<dbReference type="PANTHER" id="PTHR34183">
    <property type="entry name" value="ENDOLYTIC PEPTIDOGLYCAN TRANSGLYCOSYLASE RLPA"/>
    <property type="match status" value="1"/>
</dbReference>
<keyword evidence="5" id="KW-1133">Transmembrane helix</keyword>
<protein>
    <recommendedName>
        <fullName evidence="3">Endolytic peptidoglycan transglycosylase RlpA</fullName>
        <ecNumber evidence="3">4.2.2.-</ecNumber>
    </recommendedName>
</protein>
<dbReference type="InterPro" id="IPR012997">
    <property type="entry name" value="RplA"/>
</dbReference>
<dbReference type="InterPro" id="IPR034718">
    <property type="entry name" value="RlpA"/>
</dbReference>
<dbReference type="GO" id="GO:0009279">
    <property type="term" value="C:cell outer membrane"/>
    <property type="evidence" value="ECO:0007669"/>
    <property type="project" value="TreeGrafter"/>
</dbReference>
<dbReference type="SUPFAM" id="SSF50685">
    <property type="entry name" value="Barwin-like endoglucanases"/>
    <property type="match status" value="1"/>
</dbReference>
<feature type="transmembrane region" description="Helical" evidence="5">
    <location>
        <begin position="12"/>
        <end position="29"/>
    </location>
</feature>
<keyword evidence="2 3" id="KW-0961">Cell wall biogenesis/degradation</keyword>
<proteinExistence type="inferred from homology"/>
<reference evidence="8" key="1">
    <citation type="submission" date="2018-02" db="EMBL/GenBank/DDBJ databases">
        <title>Genome sequence of Candidatus Liberibacter europaeus.</title>
        <authorList>
            <person name="Frampton R.A."/>
            <person name="Thompson S.M."/>
            <person name="David C."/>
            <person name="Addison S.M."/>
            <person name="Smith G.R."/>
        </authorList>
    </citation>
    <scope>NUCLEOTIDE SEQUENCE [LARGE SCALE GENOMIC DNA]</scope>
</reference>
<dbReference type="NCBIfam" id="TIGR00413">
    <property type="entry name" value="rlpA"/>
    <property type="match status" value="1"/>
</dbReference>
<dbReference type="PANTHER" id="PTHR34183:SF1">
    <property type="entry name" value="ENDOLYTIC PEPTIDOGLYCAN TRANSGLYCOSYLASE RLPA"/>
    <property type="match status" value="1"/>
</dbReference>
<evidence type="ECO:0000256" key="4">
    <source>
        <dbReference type="RuleBase" id="RU003495"/>
    </source>
</evidence>
<dbReference type="EC" id="4.2.2.-" evidence="3"/>
<sequence>MDISRFIYLNRIWLVIIVVLSVNSCSIIFSRKSTDQDVSEYFPESRYGVSASDRVAFGKTVPRGGGYYLLGKPYQIRGKWYVPREYISYSAIGMASWYGSAFHGRLTANGEIYDTEHLTAAHPTLPLPSYVRVTNLYNGLSLIVRVNDRGPYHDDRVIDLSSAAAKILQIENQGIAKVHIKYIGMAMLSGTDSKYLSSTVTQYKNPTLFPIGCQYRLSSKRIISLNDCSNSNLQKQFLSLKNKKKLHSVPTPTVHHKYEKSKTMQMTVPSQLEKYYQR</sequence>
<dbReference type="InterPro" id="IPR009009">
    <property type="entry name" value="RlpA-like_DPBB"/>
</dbReference>
<organism evidence="7 8">
    <name type="scientific">Candidatus Liberibacter europaeus</name>
    <dbReference type="NCBI Taxonomy" id="744859"/>
    <lineage>
        <taxon>Bacteria</taxon>
        <taxon>Pseudomonadati</taxon>
        <taxon>Pseudomonadota</taxon>
        <taxon>Alphaproteobacteria</taxon>
        <taxon>Hyphomicrobiales</taxon>
        <taxon>Rhizobiaceae</taxon>
        <taxon>Liberibacter</taxon>
    </lineage>
</organism>
<name>A0A2T4VX21_9HYPH</name>
<dbReference type="Pfam" id="PF03330">
    <property type="entry name" value="DPBB_1"/>
    <property type="match status" value="1"/>
</dbReference>
<feature type="domain" description="RlpA-like protein double-psi beta-barrel" evidence="6">
    <location>
        <begin position="91"/>
        <end position="180"/>
    </location>
</feature>
<dbReference type="Proteomes" id="UP000240811">
    <property type="component" value="Unassembled WGS sequence"/>
</dbReference>
<comment type="similarity">
    <text evidence="3 4">Belongs to the RlpA family.</text>
</comment>
<keyword evidence="7" id="KW-0449">Lipoprotein</keyword>
<evidence type="ECO:0000256" key="3">
    <source>
        <dbReference type="HAMAP-Rule" id="MF_02071"/>
    </source>
</evidence>
<comment type="caution">
    <text evidence="7">The sequence shown here is derived from an EMBL/GenBank/DDBJ whole genome shotgun (WGS) entry which is preliminary data.</text>
</comment>
<dbReference type="AlphaFoldDB" id="A0A2T4VX21"/>
<dbReference type="Gene3D" id="2.40.40.10">
    <property type="entry name" value="RlpA-like domain"/>
    <property type="match status" value="1"/>
</dbReference>
<dbReference type="HAMAP" id="MF_02071">
    <property type="entry name" value="RlpA"/>
    <property type="match status" value="1"/>
</dbReference>
<evidence type="ECO:0000313" key="7">
    <source>
        <dbReference type="EMBL" id="PTL86321.1"/>
    </source>
</evidence>
<dbReference type="GO" id="GO:0000270">
    <property type="term" value="P:peptidoglycan metabolic process"/>
    <property type="evidence" value="ECO:0007669"/>
    <property type="project" value="UniProtKB-UniRule"/>
</dbReference>